<dbReference type="InterPro" id="IPR032135">
    <property type="entry name" value="DUF4817"/>
</dbReference>
<keyword evidence="4" id="KW-1185">Reference proteome</keyword>
<dbReference type="PANTHER" id="PTHR47326:SF1">
    <property type="entry name" value="HTH PSQ-TYPE DOMAIN-CONTAINING PROTEIN"/>
    <property type="match status" value="1"/>
</dbReference>
<feature type="chain" id="PRO_5021456862" description="DUF4817 domain-containing protein" evidence="1">
    <location>
        <begin position="19"/>
        <end position="222"/>
    </location>
</feature>
<proteinExistence type="predicted"/>
<name>A0A4Y2KJR2_ARAVE</name>
<sequence>MVFKPIIAIGWLITRTNAQLAVTLLAYEAADCSGPAAQRLYAERYPMRRTPGHNFFARLHRRLAETGSFPRSAMNRERSARTPDIEENVLHQVQETPSLSTRSVAYASGSIVWRILRENEMHPYNVQLVQTLQPVDYGPRIALAQWYLEKCATDPIFPAKVFFTDEASFTRKGIFNTHNALSERWRTLMQHDLVQLRVGFRLMFGPALWGIASSDLTCWLFV</sequence>
<keyword evidence="1" id="KW-0732">Signal</keyword>
<feature type="domain" description="DUF4817" evidence="2">
    <location>
        <begin position="26"/>
        <end position="68"/>
    </location>
</feature>
<evidence type="ECO:0000313" key="4">
    <source>
        <dbReference type="Proteomes" id="UP000499080"/>
    </source>
</evidence>
<reference evidence="3 4" key="1">
    <citation type="journal article" date="2019" name="Sci. Rep.">
        <title>Orb-weaving spider Araneus ventricosus genome elucidates the spidroin gene catalogue.</title>
        <authorList>
            <person name="Kono N."/>
            <person name="Nakamura H."/>
            <person name="Ohtoshi R."/>
            <person name="Moran D.A.P."/>
            <person name="Shinohara A."/>
            <person name="Yoshida Y."/>
            <person name="Fujiwara M."/>
            <person name="Mori M."/>
            <person name="Tomita M."/>
            <person name="Arakawa K."/>
        </authorList>
    </citation>
    <scope>NUCLEOTIDE SEQUENCE [LARGE SCALE GENOMIC DNA]</scope>
</reference>
<dbReference type="OrthoDB" id="6437217at2759"/>
<gene>
    <name evidence="3" type="ORF">AVEN_161733_1</name>
</gene>
<dbReference type="EMBL" id="BGPR01004637">
    <property type="protein sequence ID" value="GBN01663.1"/>
    <property type="molecule type" value="Genomic_DNA"/>
</dbReference>
<feature type="signal peptide" evidence="1">
    <location>
        <begin position="1"/>
        <end position="18"/>
    </location>
</feature>
<accession>A0A4Y2KJR2</accession>
<comment type="caution">
    <text evidence="3">The sequence shown here is derived from an EMBL/GenBank/DDBJ whole genome shotgun (WGS) entry which is preliminary data.</text>
</comment>
<evidence type="ECO:0000256" key="1">
    <source>
        <dbReference type="SAM" id="SignalP"/>
    </source>
</evidence>
<evidence type="ECO:0000259" key="2">
    <source>
        <dbReference type="Pfam" id="PF16087"/>
    </source>
</evidence>
<organism evidence="3 4">
    <name type="scientific">Araneus ventricosus</name>
    <name type="common">Orbweaver spider</name>
    <name type="synonym">Epeira ventricosa</name>
    <dbReference type="NCBI Taxonomy" id="182803"/>
    <lineage>
        <taxon>Eukaryota</taxon>
        <taxon>Metazoa</taxon>
        <taxon>Ecdysozoa</taxon>
        <taxon>Arthropoda</taxon>
        <taxon>Chelicerata</taxon>
        <taxon>Arachnida</taxon>
        <taxon>Araneae</taxon>
        <taxon>Araneomorphae</taxon>
        <taxon>Entelegynae</taxon>
        <taxon>Araneoidea</taxon>
        <taxon>Araneidae</taxon>
        <taxon>Araneus</taxon>
    </lineage>
</organism>
<evidence type="ECO:0000313" key="3">
    <source>
        <dbReference type="EMBL" id="GBN01663.1"/>
    </source>
</evidence>
<protein>
    <recommendedName>
        <fullName evidence="2">DUF4817 domain-containing protein</fullName>
    </recommendedName>
</protein>
<dbReference type="PANTHER" id="PTHR47326">
    <property type="entry name" value="TRANSPOSABLE ELEMENT TC3 TRANSPOSASE-LIKE PROTEIN"/>
    <property type="match status" value="1"/>
</dbReference>
<dbReference type="AlphaFoldDB" id="A0A4Y2KJR2"/>
<dbReference type="Pfam" id="PF16087">
    <property type="entry name" value="DUF4817"/>
    <property type="match status" value="1"/>
</dbReference>
<dbReference type="Proteomes" id="UP000499080">
    <property type="component" value="Unassembled WGS sequence"/>
</dbReference>